<dbReference type="PANTHER" id="PTHR34997:SF1">
    <property type="entry name" value="PEPTIDOGLYCAN-BINDING LYSIN DOMAIN"/>
    <property type="match status" value="1"/>
</dbReference>
<proteinExistence type="predicted"/>
<keyword evidence="3" id="KW-1133">Transmembrane helix</keyword>
<dbReference type="STRING" id="35608.A0A2U1KJ84"/>
<dbReference type="AlphaFoldDB" id="A0A2U1KJ84"/>
<dbReference type="PANTHER" id="PTHR34997">
    <property type="entry name" value="AM15"/>
    <property type="match status" value="1"/>
</dbReference>
<dbReference type="Proteomes" id="UP000245207">
    <property type="component" value="Unassembled WGS sequence"/>
</dbReference>
<keyword evidence="1" id="KW-0147">Chitin-binding</keyword>
<name>A0A2U1KJ84_ARTAN</name>
<organism evidence="5 6">
    <name type="scientific">Artemisia annua</name>
    <name type="common">Sweet wormwood</name>
    <dbReference type="NCBI Taxonomy" id="35608"/>
    <lineage>
        <taxon>Eukaryota</taxon>
        <taxon>Viridiplantae</taxon>
        <taxon>Streptophyta</taxon>
        <taxon>Embryophyta</taxon>
        <taxon>Tracheophyta</taxon>
        <taxon>Spermatophyta</taxon>
        <taxon>Magnoliopsida</taxon>
        <taxon>eudicotyledons</taxon>
        <taxon>Gunneridae</taxon>
        <taxon>Pentapetalae</taxon>
        <taxon>asterids</taxon>
        <taxon>campanulids</taxon>
        <taxon>Asterales</taxon>
        <taxon>Asteraceae</taxon>
        <taxon>Asteroideae</taxon>
        <taxon>Anthemideae</taxon>
        <taxon>Artemisiinae</taxon>
        <taxon>Artemisia</taxon>
    </lineage>
</organism>
<evidence type="ECO:0000256" key="1">
    <source>
        <dbReference type="ARBA" id="ARBA00022669"/>
    </source>
</evidence>
<keyword evidence="2" id="KW-0843">Virulence</keyword>
<evidence type="ECO:0000313" key="6">
    <source>
        <dbReference type="Proteomes" id="UP000245207"/>
    </source>
</evidence>
<sequence length="94" mass="10346">MANTKASTFFSLILLLSFVLIISIGESRMTISKRSSNKLTLVCNKIYGTQVGDTCFSIIEAFHLTDAAFNTFNPNLNCNKVFVGEWLCIDGSAK</sequence>
<dbReference type="OrthoDB" id="1921017at2759"/>
<comment type="caution">
    <text evidence="5">The sequence shown here is derived from an EMBL/GenBank/DDBJ whole genome shotgun (WGS) entry which is preliminary data.</text>
</comment>
<dbReference type="SUPFAM" id="SSF54106">
    <property type="entry name" value="LysM domain"/>
    <property type="match status" value="1"/>
</dbReference>
<dbReference type="Gene3D" id="3.10.350.10">
    <property type="entry name" value="LysM domain"/>
    <property type="match status" value="1"/>
</dbReference>
<dbReference type="InterPro" id="IPR036779">
    <property type="entry name" value="LysM_dom_sf"/>
</dbReference>
<feature type="transmembrane region" description="Helical" evidence="3">
    <location>
        <begin position="6"/>
        <end position="25"/>
    </location>
</feature>
<dbReference type="PROSITE" id="PS51782">
    <property type="entry name" value="LYSM"/>
    <property type="match status" value="1"/>
</dbReference>
<evidence type="ECO:0000256" key="2">
    <source>
        <dbReference type="ARBA" id="ARBA00023026"/>
    </source>
</evidence>
<gene>
    <name evidence="5" type="ORF">CTI12_AA596280</name>
</gene>
<dbReference type="InterPro" id="IPR052210">
    <property type="entry name" value="LysM1-like"/>
</dbReference>
<evidence type="ECO:0000259" key="4">
    <source>
        <dbReference type="PROSITE" id="PS51782"/>
    </source>
</evidence>
<dbReference type="EMBL" id="PKPP01017621">
    <property type="protein sequence ID" value="PWA36815.1"/>
    <property type="molecule type" value="Genomic_DNA"/>
</dbReference>
<keyword evidence="6" id="KW-1185">Reference proteome</keyword>
<accession>A0A2U1KJ84</accession>
<reference evidence="5 6" key="1">
    <citation type="journal article" date="2018" name="Mol. Plant">
        <title>The genome of Artemisia annua provides insight into the evolution of Asteraceae family and artemisinin biosynthesis.</title>
        <authorList>
            <person name="Shen Q."/>
            <person name="Zhang L."/>
            <person name="Liao Z."/>
            <person name="Wang S."/>
            <person name="Yan T."/>
            <person name="Shi P."/>
            <person name="Liu M."/>
            <person name="Fu X."/>
            <person name="Pan Q."/>
            <person name="Wang Y."/>
            <person name="Lv Z."/>
            <person name="Lu X."/>
            <person name="Zhang F."/>
            <person name="Jiang W."/>
            <person name="Ma Y."/>
            <person name="Chen M."/>
            <person name="Hao X."/>
            <person name="Li L."/>
            <person name="Tang Y."/>
            <person name="Lv G."/>
            <person name="Zhou Y."/>
            <person name="Sun X."/>
            <person name="Brodelius P.E."/>
            <person name="Rose J.K.C."/>
            <person name="Tang K."/>
        </authorList>
    </citation>
    <scope>NUCLEOTIDE SEQUENCE [LARGE SCALE GENOMIC DNA]</scope>
    <source>
        <strain evidence="6">cv. Huhao1</strain>
        <tissue evidence="5">Leaf</tissue>
    </source>
</reference>
<keyword evidence="3" id="KW-0472">Membrane</keyword>
<dbReference type="GO" id="GO:0008061">
    <property type="term" value="F:chitin binding"/>
    <property type="evidence" value="ECO:0007669"/>
    <property type="project" value="UniProtKB-KW"/>
</dbReference>
<feature type="domain" description="LysM" evidence="4">
    <location>
        <begin position="45"/>
        <end position="89"/>
    </location>
</feature>
<keyword evidence="3" id="KW-0812">Transmembrane</keyword>
<dbReference type="InterPro" id="IPR018392">
    <property type="entry name" value="LysM"/>
</dbReference>
<evidence type="ECO:0000313" key="5">
    <source>
        <dbReference type="EMBL" id="PWA36815.1"/>
    </source>
</evidence>
<evidence type="ECO:0000256" key="3">
    <source>
        <dbReference type="SAM" id="Phobius"/>
    </source>
</evidence>
<protein>
    <submittedName>
        <fullName evidence="5">Peptidoglycan-binding lysin domain-containing protein</fullName>
    </submittedName>
</protein>